<evidence type="ECO:0000313" key="4">
    <source>
        <dbReference type="Proteomes" id="UP001497623"/>
    </source>
</evidence>
<sequence length="427" mass="49682">MTFWLLLVLCVYIFIRRTALKYKLISGNTTSTNLNKHAKGKKSEMEDVDMSPCLKRMKNSKCVFHCISSIIISFIKSNKRDIHPFELSDRNSLNLSFNKNEDNYEEHDNNKKINSVDNNNNNNDNNINNDSNTENEENYNNHNKIDSKIETENCMSKYNKNNNSQTDLLNISNHIECVEKTDEFIPFKSEIIHSSNTPLAATRSSSTAEIRPPTPQLESMPVSGSQYAVSKNQTVSKENQFKSYILDINTQQDIDNDLGYALNYQYMFEKRTSPWEMKDWDQDELNAFVIEVENIDRLYHMVADDVDPNVRSWEICCRMDYNGEKYFVEMYSSCDYTGFDCQGGGLVSITKLPDFFLNNIVNIGQISDRVYKALLDDGYRVQEPDPLHKMHPKFWNNAPMLKFLCHNAIYNNREKLSHFKEELPQIL</sequence>
<accession>A0AAV2R8A9</accession>
<feature type="region of interest" description="Disordered" evidence="1">
    <location>
        <begin position="198"/>
        <end position="224"/>
    </location>
</feature>
<dbReference type="Proteomes" id="UP001497623">
    <property type="component" value="Unassembled WGS sequence"/>
</dbReference>
<feature type="compositionally biased region" description="Low complexity" evidence="1">
    <location>
        <begin position="112"/>
        <end position="140"/>
    </location>
</feature>
<dbReference type="AlphaFoldDB" id="A0AAV2R8A9"/>
<organism evidence="3 4">
    <name type="scientific">Meganyctiphanes norvegica</name>
    <name type="common">Northern krill</name>
    <name type="synonym">Thysanopoda norvegica</name>
    <dbReference type="NCBI Taxonomy" id="48144"/>
    <lineage>
        <taxon>Eukaryota</taxon>
        <taxon>Metazoa</taxon>
        <taxon>Ecdysozoa</taxon>
        <taxon>Arthropoda</taxon>
        <taxon>Crustacea</taxon>
        <taxon>Multicrustacea</taxon>
        <taxon>Malacostraca</taxon>
        <taxon>Eumalacostraca</taxon>
        <taxon>Eucarida</taxon>
        <taxon>Euphausiacea</taxon>
        <taxon>Euphausiidae</taxon>
        <taxon>Meganyctiphanes</taxon>
    </lineage>
</organism>
<feature type="region of interest" description="Disordered" evidence="1">
    <location>
        <begin position="100"/>
        <end position="140"/>
    </location>
</feature>
<proteinExistence type="predicted"/>
<gene>
    <name evidence="3" type="ORF">MNOR_LOCUS20936</name>
</gene>
<name>A0AAV2R8A9_MEGNR</name>
<evidence type="ECO:0000313" key="3">
    <source>
        <dbReference type="EMBL" id="CAL4116229.1"/>
    </source>
</evidence>
<evidence type="ECO:0000256" key="1">
    <source>
        <dbReference type="SAM" id="MobiDB-lite"/>
    </source>
</evidence>
<protein>
    <submittedName>
        <fullName evidence="3">Uncharacterized protein</fullName>
    </submittedName>
</protein>
<keyword evidence="2" id="KW-0732">Signal</keyword>
<keyword evidence="4" id="KW-1185">Reference proteome</keyword>
<comment type="caution">
    <text evidence="3">The sequence shown here is derived from an EMBL/GenBank/DDBJ whole genome shotgun (WGS) entry which is preliminary data.</text>
</comment>
<evidence type="ECO:0000256" key="2">
    <source>
        <dbReference type="SAM" id="SignalP"/>
    </source>
</evidence>
<dbReference type="EMBL" id="CAXKWB010016482">
    <property type="protein sequence ID" value="CAL4116229.1"/>
    <property type="molecule type" value="Genomic_DNA"/>
</dbReference>
<feature type="compositionally biased region" description="Basic and acidic residues" evidence="1">
    <location>
        <begin position="100"/>
        <end position="111"/>
    </location>
</feature>
<reference evidence="3 4" key="1">
    <citation type="submission" date="2024-05" db="EMBL/GenBank/DDBJ databases">
        <authorList>
            <person name="Wallberg A."/>
        </authorList>
    </citation>
    <scope>NUCLEOTIDE SEQUENCE [LARGE SCALE GENOMIC DNA]</scope>
</reference>
<feature type="chain" id="PRO_5043685361" evidence="2">
    <location>
        <begin position="21"/>
        <end position="427"/>
    </location>
</feature>
<feature type="signal peptide" evidence="2">
    <location>
        <begin position="1"/>
        <end position="20"/>
    </location>
</feature>
<feature type="compositionally biased region" description="Polar residues" evidence="1">
    <location>
        <begin position="198"/>
        <end position="208"/>
    </location>
</feature>
<feature type="non-terminal residue" evidence="3">
    <location>
        <position position="427"/>
    </location>
</feature>